<comment type="subunit">
    <text evidence="9">The complex comprises the extracytoplasmic solute receptor protein and the two transmembrane proteins.</text>
</comment>
<gene>
    <name evidence="11" type="ORF">TMES_14295</name>
</gene>
<reference evidence="11 12" key="1">
    <citation type="submission" date="2014-03" db="EMBL/GenBank/DDBJ databases">
        <title>The draft genome sequence of Thalassospira mesophila JCM 18969.</title>
        <authorList>
            <person name="Lai Q."/>
            <person name="Shao Z."/>
        </authorList>
    </citation>
    <scope>NUCLEOTIDE SEQUENCE [LARGE SCALE GENOMIC DNA]</scope>
    <source>
        <strain evidence="11 12">JCM 18969</strain>
    </source>
</reference>
<comment type="similarity">
    <text evidence="8 9">Belongs to the TRAP transporter small permease family.</text>
</comment>
<dbReference type="GO" id="GO:0015740">
    <property type="term" value="P:C4-dicarboxylate transport"/>
    <property type="evidence" value="ECO:0007669"/>
    <property type="project" value="TreeGrafter"/>
</dbReference>
<keyword evidence="7 9" id="KW-0472">Membrane</keyword>
<evidence type="ECO:0000256" key="3">
    <source>
        <dbReference type="ARBA" id="ARBA00022475"/>
    </source>
</evidence>
<evidence type="ECO:0000256" key="4">
    <source>
        <dbReference type="ARBA" id="ARBA00022519"/>
    </source>
</evidence>
<feature type="transmembrane region" description="Helical" evidence="9">
    <location>
        <begin position="12"/>
        <end position="32"/>
    </location>
</feature>
<dbReference type="Proteomes" id="UP000193391">
    <property type="component" value="Unassembled WGS sequence"/>
</dbReference>
<dbReference type="STRING" id="1293891.TMES_14295"/>
<feature type="transmembrane region" description="Helical" evidence="9">
    <location>
        <begin position="44"/>
        <end position="61"/>
    </location>
</feature>
<keyword evidence="4 9" id="KW-0997">Cell inner membrane</keyword>
<dbReference type="InterPro" id="IPR007387">
    <property type="entry name" value="TRAP_DctQ"/>
</dbReference>
<organism evidence="11 12">
    <name type="scientific">Thalassospira mesophila</name>
    <dbReference type="NCBI Taxonomy" id="1293891"/>
    <lineage>
        <taxon>Bacteria</taxon>
        <taxon>Pseudomonadati</taxon>
        <taxon>Pseudomonadota</taxon>
        <taxon>Alphaproteobacteria</taxon>
        <taxon>Rhodospirillales</taxon>
        <taxon>Thalassospiraceae</taxon>
        <taxon>Thalassospira</taxon>
    </lineage>
</organism>
<sequence length="170" mass="18152">MSHGLDQLAGFIAIIALAVLVGSVLLQVVARYLFASPPSWTEELARYAMIWAGLIGATMSFKRRFDPALFTGSSTGGGLIAVITGTVQSAVVIIYLTPVLWYCFVGPGNNPARGFLLRHSRTMADALDFSTLWVAIAVPLMIVIIFVHVIARWAGDDGAPSAPAKADTFN</sequence>
<evidence type="ECO:0000256" key="1">
    <source>
        <dbReference type="ARBA" id="ARBA00004429"/>
    </source>
</evidence>
<evidence type="ECO:0000313" key="12">
    <source>
        <dbReference type="Proteomes" id="UP000193391"/>
    </source>
</evidence>
<dbReference type="GO" id="GO:0005886">
    <property type="term" value="C:plasma membrane"/>
    <property type="evidence" value="ECO:0007669"/>
    <property type="project" value="UniProtKB-SubCell"/>
</dbReference>
<evidence type="ECO:0000256" key="7">
    <source>
        <dbReference type="ARBA" id="ARBA00023136"/>
    </source>
</evidence>
<accession>A0A1Y2KYF8</accession>
<keyword evidence="2 9" id="KW-0813">Transport</keyword>
<comment type="function">
    <text evidence="9">Part of the tripartite ATP-independent periplasmic (TRAP) transport system.</text>
</comment>
<evidence type="ECO:0000256" key="2">
    <source>
        <dbReference type="ARBA" id="ARBA00022448"/>
    </source>
</evidence>
<evidence type="ECO:0000256" key="9">
    <source>
        <dbReference type="RuleBase" id="RU369079"/>
    </source>
</evidence>
<feature type="transmembrane region" description="Helical" evidence="9">
    <location>
        <begin position="81"/>
        <end position="105"/>
    </location>
</feature>
<evidence type="ECO:0000313" key="11">
    <source>
        <dbReference type="EMBL" id="OSQ37484.1"/>
    </source>
</evidence>
<proteinExistence type="inferred from homology"/>
<keyword evidence="3" id="KW-1003">Cell membrane</keyword>
<dbReference type="EMBL" id="JFKA01000006">
    <property type="protein sequence ID" value="OSQ37484.1"/>
    <property type="molecule type" value="Genomic_DNA"/>
</dbReference>
<name>A0A1Y2KYF8_9PROT</name>
<comment type="subcellular location">
    <subcellularLocation>
        <location evidence="1 9">Cell inner membrane</location>
        <topology evidence="1 9">Multi-pass membrane protein</topology>
    </subcellularLocation>
</comment>
<feature type="domain" description="Tripartite ATP-independent periplasmic transporters DctQ component" evidence="10">
    <location>
        <begin position="20"/>
        <end position="154"/>
    </location>
</feature>
<evidence type="ECO:0000256" key="8">
    <source>
        <dbReference type="ARBA" id="ARBA00038436"/>
    </source>
</evidence>
<dbReference type="AlphaFoldDB" id="A0A1Y2KYF8"/>
<dbReference type="InterPro" id="IPR055348">
    <property type="entry name" value="DctQ"/>
</dbReference>
<keyword evidence="12" id="KW-1185">Reference proteome</keyword>
<keyword evidence="5 9" id="KW-0812">Transmembrane</keyword>
<dbReference type="PANTHER" id="PTHR35011:SF2">
    <property type="entry name" value="2,3-DIKETO-L-GULONATE TRAP TRANSPORTER SMALL PERMEASE PROTEIN YIAM"/>
    <property type="match status" value="1"/>
</dbReference>
<protein>
    <recommendedName>
        <fullName evidence="9">TRAP transporter small permease protein</fullName>
    </recommendedName>
</protein>
<evidence type="ECO:0000256" key="5">
    <source>
        <dbReference type="ARBA" id="ARBA00022692"/>
    </source>
</evidence>
<feature type="transmembrane region" description="Helical" evidence="9">
    <location>
        <begin position="126"/>
        <end position="151"/>
    </location>
</feature>
<keyword evidence="6 9" id="KW-1133">Transmembrane helix</keyword>
<dbReference type="Pfam" id="PF04290">
    <property type="entry name" value="DctQ"/>
    <property type="match status" value="1"/>
</dbReference>
<dbReference type="GO" id="GO:0022857">
    <property type="term" value="F:transmembrane transporter activity"/>
    <property type="evidence" value="ECO:0007669"/>
    <property type="project" value="UniProtKB-UniRule"/>
</dbReference>
<dbReference type="PANTHER" id="PTHR35011">
    <property type="entry name" value="2,3-DIKETO-L-GULONATE TRAP TRANSPORTER SMALL PERMEASE PROTEIN YIAM"/>
    <property type="match status" value="1"/>
</dbReference>
<evidence type="ECO:0000256" key="6">
    <source>
        <dbReference type="ARBA" id="ARBA00022989"/>
    </source>
</evidence>
<evidence type="ECO:0000259" key="10">
    <source>
        <dbReference type="Pfam" id="PF04290"/>
    </source>
</evidence>
<comment type="caution">
    <text evidence="11">The sequence shown here is derived from an EMBL/GenBank/DDBJ whole genome shotgun (WGS) entry which is preliminary data.</text>
</comment>